<organism evidence="2 3">
    <name type="scientific">Gossypium stocksii</name>
    <dbReference type="NCBI Taxonomy" id="47602"/>
    <lineage>
        <taxon>Eukaryota</taxon>
        <taxon>Viridiplantae</taxon>
        <taxon>Streptophyta</taxon>
        <taxon>Embryophyta</taxon>
        <taxon>Tracheophyta</taxon>
        <taxon>Spermatophyta</taxon>
        <taxon>Magnoliopsida</taxon>
        <taxon>eudicotyledons</taxon>
        <taxon>Gunneridae</taxon>
        <taxon>Pentapetalae</taxon>
        <taxon>rosids</taxon>
        <taxon>malvids</taxon>
        <taxon>Malvales</taxon>
        <taxon>Malvaceae</taxon>
        <taxon>Malvoideae</taxon>
        <taxon>Gossypium</taxon>
    </lineage>
</organism>
<sequence>MMDPNSSFAGRDSVCEGELDLLKGDVQTSIVNFSECVKEILFKEMELTIVIKLLGRSIGYNTMHSCISSMWKPSFSFHLIDVENGYYLACFLNKADYDRVLSQGHWILFGQYLTVQPWTKEFNPMQLYPNVVLAWIRLPGLPGFLF</sequence>
<dbReference type="PANTHER" id="PTHR31286">
    <property type="entry name" value="GLYCINE-RICH CELL WALL STRUCTURAL PROTEIN 1.8-LIKE"/>
    <property type="match status" value="1"/>
</dbReference>
<dbReference type="InterPro" id="IPR040256">
    <property type="entry name" value="At4g02000-like"/>
</dbReference>
<dbReference type="OrthoDB" id="1002401at2759"/>
<evidence type="ECO:0000259" key="1">
    <source>
        <dbReference type="Pfam" id="PF14111"/>
    </source>
</evidence>
<proteinExistence type="predicted"/>
<evidence type="ECO:0000313" key="2">
    <source>
        <dbReference type="EMBL" id="KAH1064539.1"/>
    </source>
</evidence>
<keyword evidence="3" id="KW-1185">Reference proteome</keyword>
<dbReference type="InterPro" id="IPR025558">
    <property type="entry name" value="DUF4283"/>
</dbReference>
<name>A0A9D3ZTV5_9ROSI</name>
<evidence type="ECO:0000313" key="3">
    <source>
        <dbReference type="Proteomes" id="UP000828251"/>
    </source>
</evidence>
<feature type="domain" description="DUF4283" evidence="1">
    <location>
        <begin position="45"/>
        <end position="126"/>
    </location>
</feature>
<gene>
    <name evidence="2" type="ORF">J1N35_029526</name>
</gene>
<reference evidence="2 3" key="1">
    <citation type="journal article" date="2021" name="Plant Biotechnol. J.">
        <title>Multi-omics assisted identification of the key and species-specific regulatory components of drought-tolerant mechanisms in Gossypium stocksii.</title>
        <authorList>
            <person name="Yu D."/>
            <person name="Ke L."/>
            <person name="Zhang D."/>
            <person name="Wu Y."/>
            <person name="Sun Y."/>
            <person name="Mei J."/>
            <person name="Sun J."/>
            <person name="Sun Y."/>
        </authorList>
    </citation>
    <scope>NUCLEOTIDE SEQUENCE [LARGE SCALE GENOMIC DNA]</scope>
    <source>
        <strain evidence="3">cv. E1</strain>
        <tissue evidence="2">Leaf</tissue>
    </source>
</reference>
<protein>
    <recommendedName>
        <fullName evidence="1">DUF4283 domain-containing protein</fullName>
    </recommendedName>
</protein>
<dbReference type="Pfam" id="PF14111">
    <property type="entry name" value="DUF4283"/>
    <property type="match status" value="1"/>
</dbReference>
<dbReference type="EMBL" id="JAIQCV010000009">
    <property type="protein sequence ID" value="KAH1064539.1"/>
    <property type="molecule type" value="Genomic_DNA"/>
</dbReference>
<accession>A0A9D3ZTV5</accession>
<dbReference type="AlphaFoldDB" id="A0A9D3ZTV5"/>
<dbReference type="PANTHER" id="PTHR31286:SF173">
    <property type="entry name" value="DUF4283 DOMAIN-CONTAINING PROTEIN"/>
    <property type="match status" value="1"/>
</dbReference>
<comment type="caution">
    <text evidence="2">The sequence shown here is derived from an EMBL/GenBank/DDBJ whole genome shotgun (WGS) entry which is preliminary data.</text>
</comment>
<dbReference type="Proteomes" id="UP000828251">
    <property type="component" value="Unassembled WGS sequence"/>
</dbReference>